<name>A0ABV0YSM5_9TELE</name>
<comment type="caution">
    <text evidence="1">The sequence shown here is derived from an EMBL/GenBank/DDBJ whole genome shotgun (WGS) entry which is preliminary data.</text>
</comment>
<accession>A0ABV0YSM5</accession>
<gene>
    <name evidence="1" type="ORF">AMECASPLE_028773</name>
</gene>
<reference evidence="1 2" key="1">
    <citation type="submission" date="2021-06" db="EMBL/GenBank/DDBJ databases">
        <authorList>
            <person name="Palmer J.M."/>
        </authorList>
    </citation>
    <scope>NUCLEOTIDE SEQUENCE [LARGE SCALE GENOMIC DNA]</scope>
    <source>
        <strain evidence="1 2">AS_MEX2019</strain>
        <tissue evidence="1">Muscle</tissue>
    </source>
</reference>
<dbReference type="Proteomes" id="UP001469553">
    <property type="component" value="Unassembled WGS sequence"/>
</dbReference>
<keyword evidence="2" id="KW-1185">Reference proteome</keyword>
<proteinExistence type="predicted"/>
<organism evidence="1 2">
    <name type="scientific">Ameca splendens</name>
    <dbReference type="NCBI Taxonomy" id="208324"/>
    <lineage>
        <taxon>Eukaryota</taxon>
        <taxon>Metazoa</taxon>
        <taxon>Chordata</taxon>
        <taxon>Craniata</taxon>
        <taxon>Vertebrata</taxon>
        <taxon>Euteleostomi</taxon>
        <taxon>Actinopterygii</taxon>
        <taxon>Neopterygii</taxon>
        <taxon>Teleostei</taxon>
        <taxon>Neoteleostei</taxon>
        <taxon>Acanthomorphata</taxon>
        <taxon>Ovalentaria</taxon>
        <taxon>Atherinomorphae</taxon>
        <taxon>Cyprinodontiformes</taxon>
        <taxon>Goodeidae</taxon>
        <taxon>Ameca</taxon>
    </lineage>
</organism>
<evidence type="ECO:0000313" key="2">
    <source>
        <dbReference type="Proteomes" id="UP001469553"/>
    </source>
</evidence>
<evidence type="ECO:0000313" key="1">
    <source>
        <dbReference type="EMBL" id="MEQ2296863.1"/>
    </source>
</evidence>
<sequence>MFTKFMPRLVTGLTSQLERQRGRHLTRAFEERELCLDYVPGMDLCVHEPMESDLSPLLKVLHTHSKAVSPYGIQGYSHHYPDPSKPVVVPKSLIHLQDPTKYG</sequence>
<protein>
    <submittedName>
        <fullName evidence="1">Uncharacterized protein</fullName>
    </submittedName>
</protein>
<dbReference type="EMBL" id="JAHRIP010040834">
    <property type="protein sequence ID" value="MEQ2296863.1"/>
    <property type="molecule type" value="Genomic_DNA"/>
</dbReference>